<keyword evidence="6" id="KW-0238">DNA-binding</keyword>
<evidence type="ECO:0000313" key="8">
    <source>
        <dbReference type="EMBL" id="KAK8958033.1"/>
    </source>
</evidence>
<evidence type="ECO:0000256" key="1">
    <source>
        <dbReference type="ARBA" id="ARBA00000185"/>
    </source>
</evidence>
<evidence type="ECO:0000256" key="6">
    <source>
        <dbReference type="ARBA" id="ARBA00023125"/>
    </source>
</evidence>
<gene>
    <name evidence="8" type="ORF">KSP39_PZI001236</name>
</gene>
<comment type="similarity">
    <text evidence="2">Belongs to the type II topoisomerase GyrB family.</text>
</comment>
<comment type="caution">
    <text evidence="8">The sequence shown here is derived from an EMBL/GenBank/DDBJ whole genome shotgun (WGS) entry which is preliminary data.</text>
</comment>
<evidence type="ECO:0000256" key="2">
    <source>
        <dbReference type="ARBA" id="ARBA00010708"/>
    </source>
</evidence>
<keyword evidence="4" id="KW-0067">ATP-binding</keyword>
<dbReference type="GO" id="GO:0003677">
    <property type="term" value="F:DNA binding"/>
    <property type="evidence" value="ECO:0007669"/>
    <property type="project" value="UniProtKB-KW"/>
</dbReference>
<evidence type="ECO:0000313" key="9">
    <source>
        <dbReference type="Proteomes" id="UP001418222"/>
    </source>
</evidence>
<sequence>MQVLHAGGKFGGLSSGYNVSGGLHGVGLSVVNALSEAVSAFAYRDLSSLTAHWSCSRRSLFPNRGSSFLIASAVFVSYSPTAASHFSNRFSPFLHILPPLLPVSLSGKANFVEWVHSLRRVLQTKGLLYHLTRAKPADPTDDWLRDDGRVQFLMLNSMDTETYRMTMYYKTAKEMWDELHSLYSDKDNLQHLFDIICSLQSLDPGITGDLTSFVAKAKTLVEPWIQHQPPSIDLATQRAQKEAVEIAMMMVRVPSHLHSVRAQILSSSTTLSLSDVCSMLLKVTPPPEVPTSFSPALLQ</sequence>
<name>A0AAP0C2A9_9ASPA</name>
<dbReference type="Gene3D" id="3.30.565.10">
    <property type="entry name" value="Histidine kinase-like ATPase, C-terminal domain"/>
    <property type="match status" value="1"/>
</dbReference>
<dbReference type="GO" id="GO:0003918">
    <property type="term" value="F:DNA topoisomerase type II (double strand cut, ATP-hydrolyzing) activity"/>
    <property type="evidence" value="ECO:0007669"/>
    <property type="project" value="UniProtKB-EC"/>
</dbReference>
<dbReference type="GO" id="GO:0005524">
    <property type="term" value="F:ATP binding"/>
    <property type="evidence" value="ECO:0007669"/>
    <property type="project" value="UniProtKB-KW"/>
</dbReference>
<evidence type="ECO:0000256" key="4">
    <source>
        <dbReference type="ARBA" id="ARBA00022840"/>
    </source>
</evidence>
<dbReference type="SUPFAM" id="SSF55874">
    <property type="entry name" value="ATPase domain of HSP90 chaperone/DNA topoisomerase II/histidine kinase"/>
    <property type="match status" value="1"/>
</dbReference>
<proteinExistence type="inferred from homology"/>
<keyword evidence="7" id="KW-0413">Isomerase</keyword>
<dbReference type="EMBL" id="JBBWWQ010000001">
    <property type="protein sequence ID" value="KAK8958033.1"/>
    <property type="molecule type" value="Genomic_DNA"/>
</dbReference>
<protein>
    <submittedName>
        <fullName evidence="8">Uncharacterized protein</fullName>
    </submittedName>
</protein>
<dbReference type="Proteomes" id="UP001418222">
    <property type="component" value="Unassembled WGS sequence"/>
</dbReference>
<comment type="catalytic activity">
    <reaction evidence="1">
        <text>ATP-dependent breakage, passage and rejoining of double-stranded DNA.</text>
        <dbReference type="EC" id="5.6.2.2"/>
    </reaction>
</comment>
<dbReference type="PANTHER" id="PTHR45866:SF1">
    <property type="entry name" value="DNA GYRASE SUBUNIT B, MITOCHONDRIAL"/>
    <property type="match status" value="1"/>
</dbReference>
<evidence type="ECO:0000256" key="7">
    <source>
        <dbReference type="ARBA" id="ARBA00023235"/>
    </source>
</evidence>
<evidence type="ECO:0000256" key="3">
    <source>
        <dbReference type="ARBA" id="ARBA00022741"/>
    </source>
</evidence>
<keyword evidence="3" id="KW-0547">Nucleotide-binding</keyword>
<reference evidence="8 9" key="1">
    <citation type="journal article" date="2022" name="Nat. Plants">
        <title>Genomes of leafy and leafless Platanthera orchids illuminate the evolution of mycoheterotrophy.</title>
        <authorList>
            <person name="Li M.H."/>
            <person name="Liu K.W."/>
            <person name="Li Z."/>
            <person name="Lu H.C."/>
            <person name="Ye Q.L."/>
            <person name="Zhang D."/>
            <person name="Wang J.Y."/>
            <person name="Li Y.F."/>
            <person name="Zhong Z.M."/>
            <person name="Liu X."/>
            <person name="Yu X."/>
            <person name="Liu D.K."/>
            <person name="Tu X.D."/>
            <person name="Liu B."/>
            <person name="Hao Y."/>
            <person name="Liao X.Y."/>
            <person name="Jiang Y.T."/>
            <person name="Sun W.H."/>
            <person name="Chen J."/>
            <person name="Chen Y.Q."/>
            <person name="Ai Y."/>
            <person name="Zhai J.W."/>
            <person name="Wu S.S."/>
            <person name="Zhou Z."/>
            <person name="Hsiao Y.Y."/>
            <person name="Wu W.L."/>
            <person name="Chen Y.Y."/>
            <person name="Lin Y.F."/>
            <person name="Hsu J.L."/>
            <person name="Li C.Y."/>
            <person name="Wang Z.W."/>
            <person name="Zhao X."/>
            <person name="Zhong W.Y."/>
            <person name="Ma X.K."/>
            <person name="Ma L."/>
            <person name="Huang J."/>
            <person name="Chen G.Z."/>
            <person name="Huang M.Z."/>
            <person name="Huang L."/>
            <person name="Peng D.H."/>
            <person name="Luo Y.B."/>
            <person name="Zou S.Q."/>
            <person name="Chen S.P."/>
            <person name="Lan S."/>
            <person name="Tsai W.C."/>
            <person name="Van de Peer Y."/>
            <person name="Liu Z.J."/>
        </authorList>
    </citation>
    <scope>NUCLEOTIDE SEQUENCE [LARGE SCALE GENOMIC DNA]</scope>
    <source>
        <strain evidence="8">Lor287</strain>
    </source>
</reference>
<keyword evidence="5" id="KW-0799">Topoisomerase</keyword>
<dbReference type="InterPro" id="IPR036890">
    <property type="entry name" value="HATPase_C_sf"/>
</dbReference>
<dbReference type="PANTHER" id="PTHR45866">
    <property type="entry name" value="DNA GYRASE/TOPOISOMERASE SUBUNIT B"/>
    <property type="match status" value="1"/>
</dbReference>
<dbReference type="AlphaFoldDB" id="A0AAP0C2A9"/>
<organism evidence="8 9">
    <name type="scientific">Platanthera zijinensis</name>
    <dbReference type="NCBI Taxonomy" id="2320716"/>
    <lineage>
        <taxon>Eukaryota</taxon>
        <taxon>Viridiplantae</taxon>
        <taxon>Streptophyta</taxon>
        <taxon>Embryophyta</taxon>
        <taxon>Tracheophyta</taxon>
        <taxon>Spermatophyta</taxon>
        <taxon>Magnoliopsida</taxon>
        <taxon>Liliopsida</taxon>
        <taxon>Asparagales</taxon>
        <taxon>Orchidaceae</taxon>
        <taxon>Orchidoideae</taxon>
        <taxon>Orchideae</taxon>
        <taxon>Orchidinae</taxon>
        <taxon>Platanthera</taxon>
    </lineage>
</organism>
<keyword evidence="9" id="KW-1185">Reference proteome</keyword>
<accession>A0AAP0C2A9</accession>
<evidence type="ECO:0000256" key="5">
    <source>
        <dbReference type="ARBA" id="ARBA00023029"/>
    </source>
</evidence>
<dbReference type="Pfam" id="PF14223">
    <property type="entry name" value="Retrotran_gag_2"/>
    <property type="match status" value="1"/>
</dbReference>